<dbReference type="Pfam" id="PF00144">
    <property type="entry name" value="Beta-lactamase"/>
    <property type="match status" value="1"/>
</dbReference>
<dbReference type="RefSeq" id="WP_188663646.1">
    <property type="nucleotide sequence ID" value="NZ_BMKC01000002.1"/>
</dbReference>
<gene>
    <name evidence="3" type="ORF">GCM10011521_19650</name>
</gene>
<evidence type="ECO:0000313" key="3">
    <source>
        <dbReference type="EMBL" id="GGA81365.1"/>
    </source>
</evidence>
<feature type="chain" id="PRO_5045157784" description="Beta-lactamase-related domain-containing protein" evidence="1">
    <location>
        <begin position="23"/>
        <end position="460"/>
    </location>
</feature>
<proteinExistence type="predicted"/>
<dbReference type="Proteomes" id="UP000623419">
    <property type="component" value="Unassembled WGS sequence"/>
</dbReference>
<dbReference type="InterPro" id="IPR001466">
    <property type="entry name" value="Beta-lactam-related"/>
</dbReference>
<keyword evidence="1" id="KW-0732">Signal</keyword>
<protein>
    <recommendedName>
        <fullName evidence="2">Beta-lactamase-related domain-containing protein</fullName>
    </recommendedName>
</protein>
<feature type="domain" description="Beta-lactamase-related" evidence="2">
    <location>
        <begin position="42"/>
        <end position="324"/>
    </location>
</feature>
<reference evidence="4" key="1">
    <citation type="journal article" date="2019" name="Int. J. Syst. Evol. Microbiol.">
        <title>The Global Catalogue of Microorganisms (GCM) 10K type strain sequencing project: providing services to taxonomists for standard genome sequencing and annotation.</title>
        <authorList>
            <consortium name="The Broad Institute Genomics Platform"/>
            <consortium name="The Broad Institute Genome Sequencing Center for Infectious Disease"/>
            <person name="Wu L."/>
            <person name="Ma J."/>
        </authorList>
    </citation>
    <scope>NUCLEOTIDE SEQUENCE [LARGE SCALE GENOMIC DNA]</scope>
    <source>
        <strain evidence="4">CGMCC 1.15905</strain>
    </source>
</reference>
<keyword evidence="4" id="KW-1185">Reference proteome</keyword>
<feature type="signal peptide" evidence="1">
    <location>
        <begin position="1"/>
        <end position="22"/>
    </location>
</feature>
<accession>A0ABQ1HLK9</accession>
<dbReference type="EMBL" id="BMKC01000002">
    <property type="protein sequence ID" value="GGA81365.1"/>
    <property type="molecule type" value="Genomic_DNA"/>
</dbReference>
<evidence type="ECO:0000313" key="4">
    <source>
        <dbReference type="Proteomes" id="UP000623419"/>
    </source>
</evidence>
<dbReference type="InterPro" id="IPR050789">
    <property type="entry name" value="Diverse_Enzym_Activities"/>
</dbReference>
<dbReference type="PANTHER" id="PTHR43283:SF18">
    <property type="match status" value="1"/>
</dbReference>
<sequence>MRSRILATVAITLGLAACSSLASPPPTPAVPTSASLDVQIEAARRRAQVPLLAVAYVHDGQVRWTRLLGEPQTLAAAGETPLFNQASLTKPMFALMALHQVGEDRFSLDMPLWQDWIDPDVADDPRHRQLTPRLALSHQTGLPNWRGRGELAFAFDPGSRHEYSGEGFEYLRRALEQRSGESLATLMQASVLAPAGMTDTHFGWTAALAPRFVPGDAGEGLESVQGREANAAANSFGTIQDYGRFIAWVTRGADLDAGLFAQMQTPQARHAEPAEDFGLGWKLAPGGDAPLLWHDGRERGLYNFAATLPGRREGLVMLGKGQHGELLVRPLLQTLLVDGDDWLARMDRQVWHYVGTVPREQLPGMLQFIASSPSFTAKLLHAAHTSLVGPLSLDATQEAAARDAIDALAFAMVEGSVTPEQVQGVLAVLVEDHEGLPRRIGALAPDQARAWLAAIDAAAR</sequence>
<name>A0ABQ1HLK9_9GAMM</name>
<organism evidence="3 4">
    <name type="scientific">Arenimonas soli</name>
    <dbReference type="NCBI Taxonomy" id="2269504"/>
    <lineage>
        <taxon>Bacteria</taxon>
        <taxon>Pseudomonadati</taxon>
        <taxon>Pseudomonadota</taxon>
        <taxon>Gammaproteobacteria</taxon>
        <taxon>Lysobacterales</taxon>
        <taxon>Lysobacteraceae</taxon>
        <taxon>Arenimonas</taxon>
    </lineage>
</organism>
<dbReference type="InterPro" id="IPR012338">
    <property type="entry name" value="Beta-lactam/transpept-like"/>
</dbReference>
<evidence type="ECO:0000259" key="2">
    <source>
        <dbReference type="Pfam" id="PF00144"/>
    </source>
</evidence>
<dbReference type="PROSITE" id="PS51257">
    <property type="entry name" value="PROKAR_LIPOPROTEIN"/>
    <property type="match status" value="1"/>
</dbReference>
<dbReference type="PANTHER" id="PTHR43283">
    <property type="entry name" value="BETA-LACTAMASE-RELATED"/>
    <property type="match status" value="1"/>
</dbReference>
<dbReference type="SUPFAM" id="SSF56601">
    <property type="entry name" value="beta-lactamase/transpeptidase-like"/>
    <property type="match status" value="1"/>
</dbReference>
<evidence type="ECO:0000256" key="1">
    <source>
        <dbReference type="SAM" id="SignalP"/>
    </source>
</evidence>
<comment type="caution">
    <text evidence="3">The sequence shown here is derived from an EMBL/GenBank/DDBJ whole genome shotgun (WGS) entry which is preliminary data.</text>
</comment>
<dbReference type="Gene3D" id="3.40.710.10">
    <property type="entry name" value="DD-peptidase/beta-lactamase superfamily"/>
    <property type="match status" value="1"/>
</dbReference>